<dbReference type="NCBIfam" id="NF033831">
    <property type="entry name" value="sce7725_fam"/>
    <property type="match status" value="1"/>
</dbReference>
<protein>
    <submittedName>
        <fullName evidence="1">Uncharacterized protein</fullName>
    </submittedName>
</protein>
<gene>
    <name evidence="1" type="ORF">BURPS1710A_0888</name>
</gene>
<dbReference type="AlphaFoldDB" id="A0A0E1W9C5"/>
<dbReference type="HOGENOM" id="CLU_1515114_0_0_4"/>
<sequence>MVLRGTGLPASAIASETSGKFPNTMYFLTGGTPAPSVLSALGMRNCVLVEDRFLVQPNNSLYKGIEPFTGMHLTYSKMGYGGFSDYTGLSAKFREGGSLPAAVAIHLTFFGKKTPEVFIEHFVSKSQLASDRDLAKKMREAIAAAVAASGRAGDSFGLTAAYKRYMDAHKHKTPVSLQENKRWSVAHHLDLMSGLLSGRFK</sequence>
<dbReference type="EMBL" id="CM000832">
    <property type="protein sequence ID" value="EET06167.1"/>
    <property type="molecule type" value="Genomic_DNA"/>
</dbReference>
<name>A0A0E1W9C5_BURPE</name>
<reference evidence="1" key="1">
    <citation type="submission" date="2009-05" db="EMBL/GenBank/DDBJ databases">
        <authorList>
            <person name="Harkins D.M."/>
            <person name="DeShazer D."/>
            <person name="Woods D.E."/>
            <person name="Brinkac L.M."/>
            <person name="Brown K.A."/>
            <person name="Hung G.C."/>
            <person name="Tuanyok A."/>
            <person name="Zhang B."/>
            <person name="Nierman W.C."/>
        </authorList>
    </citation>
    <scope>NUCLEOTIDE SEQUENCE [LARGE SCALE GENOMIC DNA]</scope>
    <source>
        <strain evidence="1">1710a</strain>
    </source>
</reference>
<evidence type="ECO:0000313" key="1">
    <source>
        <dbReference type="EMBL" id="EET06167.1"/>
    </source>
</evidence>
<dbReference type="InterPro" id="IPR047727">
    <property type="entry name" value="Sce7725-like"/>
</dbReference>
<proteinExistence type="predicted"/>
<dbReference type="Proteomes" id="UP000001812">
    <property type="component" value="Chromosome I"/>
</dbReference>
<accession>A0A0E1W9C5</accession>
<organism evidence="1">
    <name type="scientific">Burkholderia pseudomallei 1710a</name>
    <dbReference type="NCBI Taxonomy" id="320371"/>
    <lineage>
        <taxon>Bacteria</taxon>
        <taxon>Pseudomonadati</taxon>
        <taxon>Pseudomonadota</taxon>
        <taxon>Betaproteobacteria</taxon>
        <taxon>Burkholderiales</taxon>
        <taxon>Burkholderiaceae</taxon>
        <taxon>Burkholderia</taxon>
        <taxon>pseudomallei group</taxon>
    </lineage>
</organism>